<dbReference type="SUPFAM" id="SSF55729">
    <property type="entry name" value="Acyl-CoA N-acyltransferases (Nat)"/>
    <property type="match status" value="1"/>
</dbReference>
<dbReference type="InterPro" id="IPR038764">
    <property type="entry name" value="GNAT_N_AcTrfase_prd"/>
</dbReference>
<dbReference type="OrthoDB" id="9797990at2"/>
<evidence type="ECO:0000313" key="2">
    <source>
        <dbReference type="EMBL" id="KON87904.1"/>
    </source>
</evidence>
<keyword evidence="3" id="KW-1185">Reference proteome</keyword>
<dbReference type="STRING" id="1459.AF332_14410"/>
<gene>
    <name evidence="2" type="ORF">AF332_14410</name>
</gene>
<dbReference type="EMBL" id="LGUF01000007">
    <property type="protein sequence ID" value="KON87904.1"/>
    <property type="molecule type" value="Genomic_DNA"/>
</dbReference>
<dbReference type="Gene3D" id="3.40.630.30">
    <property type="match status" value="1"/>
</dbReference>
<protein>
    <recommendedName>
        <fullName evidence="1">N-acetyltransferase domain-containing protein</fullName>
    </recommendedName>
</protein>
<feature type="domain" description="N-acetyltransferase" evidence="1">
    <location>
        <begin position="1"/>
        <end position="152"/>
    </location>
</feature>
<dbReference type="CDD" id="cd04301">
    <property type="entry name" value="NAT_SF"/>
    <property type="match status" value="1"/>
</dbReference>
<comment type="caution">
    <text evidence="2">The sequence shown here is derived from an EMBL/GenBank/DDBJ whole genome shotgun (WGS) entry which is preliminary data.</text>
</comment>
<dbReference type="AlphaFoldDB" id="A0A0M0GDF7"/>
<sequence>MSLEFTYKYIDDSSELTGIADIQSLVWGEDGVIPIPLMVATINSGGNAIAAIEKNSDKIVGFCYGFPGMDRKRKPFIYSHMLAIHPDYRNAGIGKQLKLAQRQWALDYGYDQIKWTVDPLEIRNGYLNLNKLGGVVNTYLPDYYGTMTDKINNGIRSDRLLLEWNLDSGRVNQALGIKKKVENFWHTYRSILHWTGSENAPIPETSFEIQDEQGFLLAIPKEIQRIKEINTELVKEWRIITREIMMSAFKAGYSLVGVIRPETGLNYYVFEKQ</sequence>
<dbReference type="Proteomes" id="UP000037109">
    <property type="component" value="Unassembled WGS sequence"/>
</dbReference>
<dbReference type="PANTHER" id="PTHR41700:SF1">
    <property type="entry name" value="N-ACETYLTRANSFERASE DOMAIN-CONTAINING PROTEIN"/>
    <property type="match status" value="1"/>
</dbReference>
<dbReference type="InterPro" id="IPR016181">
    <property type="entry name" value="Acyl_CoA_acyltransferase"/>
</dbReference>
<accession>A0A0M0GDF7</accession>
<proteinExistence type="predicted"/>
<evidence type="ECO:0000259" key="1">
    <source>
        <dbReference type="PROSITE" id="PS51186"/>
    </source>
</evidence>
<organism evidence="2 3">
    <name type="scientific">Sporosarcina globispora</name>
    <name type="common">Bacillus globisporus</name>
    <dbReference type="NCBI Taxonomy" id="1459"/>
    <lineage>
        <taxon>Bacteria</taxon>
        <taxon>Bacillati</taxon>
        <taxon>Bacillota</taxon>
        <taxon>Bacilli</taxon>
        <taxon>Bacillales</taxon>
        <taxon>Caryophanaceae</taxon>
        <taxon>Sporosarcina</taxon>
    </lineage>
</organism>
<dbReference type="RefSeq" id="WP_053435257.1">
    <property type="nucleotide sequence ID" value="NZ_LGUF01000007.1"/>
</dbReference>
<dbReference type="PROSITE" id="PS51186">
    <property type="entry name" value="GNAT"/>
    <property type="match status" value="1"/>
</dbReference>
<reference evidence="3" key="1">
    <citation type="submission" date="2015-07" db="EMBL/GenBank/DDBJ databases">
        <title>Fjat-10036 dsm4.</title>
        <authorList>
            <person name="Liu B."/>
            <person name="Wang J."/>
            <person name="Zhu Y."/>
            <person name="Liu G."/>
            <person name="Chen Q."/>
            <person name="Chen Z."/>
            <person name="Lan J."/>
            <person name="Che J."/>
            <person name="Ge C."/>
            <person name="Shi H."/>
            <person name="Pan Z."/>
            <person name="Liu X."/>
        </authorList>
    </citation>
    <scope>NUCLEOTIDE SEQUENCE [LARGE SCALE GENOMIC DNA]</scope>
    <source>
        <strain evidence="3">DSM 4</strain>
    </source>
</reference>
<dbReference type="InterPro" id="IPR000182">
    <property type="entry name" value="GNAT_dom"/>
</dbReference>
<dbReference type="PATRIC" id="fig|1459.3.peg.3116"/>
<name>A0A0M0GDF7_SPOGL</name>
<evidence type="ECO:0000313" key="3">
    <source>
        <dbReference type="Proteomes" id="UP000037109"/>
    </source>
</evidence>
<dbReference type="GO" id="GO:0016747">
    <property type="term" value="F:acyltransferase activity, transferring groups other than amino-acyl groups"/>
    <property type="evidence" value="ECO:0007669"/>
    <property type="project" value="InterPro"/>
</dbReference>
<dbReference type="Pfam" id="PF00583">
    <property type="entry name" value="Acetyltransf_1"/>
    <property type="match status" value="1"/>
</dbReference>
<dbReference type="PANTHER" id="PTHR41700">
    <property type="entry name" value="GCN5-RELATED N-ACETYLTRANSFERASE"/>
    <property type="match status" value="1"/>
</dbReference>